<accession>A0A3N2PRT8</accession>
<evidence type="ECO:0008006" key="3">
    <source>
        <dbReference type="Google" id="ProtNLM"/>
    </source>
</evidence>
<dbReference type="OrthoDB" id="4735138at2759"/>
<protein>
    <recommendedName>
        <fullName evidence="3">N-acetyltransferase domain-containing protein</fullName>
    </recommendedName>
</protein>
<organism evidence="1 2">
    <name type="scientific">Sodiomyces alkalinus (strain CBS 110278 / VKM F-3762 / F11)</name>
    <name type="common">Alkaliphilic filamentous fungus</name>
    <dbReference type="NCBI Taxonomy" id="1314773"/>
    <lineage>
        <taxon>Eukaryota</taxon>
        <taxon>Fungi</taxon>
        <taxon>Dikarya</taxon>
        <taxon>Ascomycota</taxon>
        <taxon>Pezizomycotina</taxon>
        <taxon>Sordariomycetes</taxon>
        <taxon>Hypocreomycetidae</taxon>
        <taxon>Glomerellales</taxon>
        <taxon>Plectosphaerellaceae</taxon>
        <taxon>Sodiomyces</taxon>
    </lineage>
</organism>
<sequence length="225" mass="25065">MGDTTWTAYVKRGPITPTVLHEIYASDQAMYPAPLAFERLRDWVDVAGTDFSFAVYSDADQTDGEGVLIGAVIALPLRKTSWDALVMGELKETSVIASRDLWTPADSEARLGVHVFHVEVYRDSVAGRQVRGFVRRAVDEIVETFKARGVVMEGLSALTATDQGRRCFLNLGFEPTGYEEVWVRRSPDGPTELVVFRHGGDEQDQTRTRPGEVLGRAQMMVKKTR</sequence>
<reference evidence="1 2" key="1">
    <citation type="journal article" date="2018" name="Mol. Ecol.">
        <title>The obligate alkalophilic soda-lake fungus Sodiomyces alkalinus has shifted to a protein diet.</title>
        <authorList>
            <person name="Grum-Grzhimaylo A.A."/>
            <person name="Falkoski D.L."/>
            <person name="van den Heuvel J."/>
            <person name="Valero-Jimenez C.A."/>
            <person name="Min B."/>
            <person name="Choi I.G."/>
            <person name="Lipzen A."/>
            <person name="Daum C.G."/>
            <person name="Aanen D.K."/>
            <person name="Tsang A."/>
            <person name="Henrissat B."/>
            <person name="Bilanenko E.N."/>
            <person name="de Vries R.P."/>
            <person name="van Kan J.A.L."/>
            <person name="Grigoriev I.V."/>
            <person name="Debets A.J.M."/>
        </authorList>
    </citation>
    <scope>NUCLEOTIDE SEQUENCE [LARGE SCALE GENOMIC DNA]</scope>
    <source>
        <strain evidence="1 2">F11</strain>
    </source>
</reference>
<name>A0A3N2PRT8_SODAK</name>
<dbReference type="GeneID" id="39578404"/>
<proteinExistence type="predicted"/>
<dbReference type="EMBL" id="ML119057">
    <property type="protein sequence ID" value="ROT37144.1"/>
    <property type="molecule type" value="Genomic_DNA"/>
</dbReference>
<keyword evidence="2" id="KW-1185">Reference proteome</keyword>
<dbReference type="RefSeq" id="XP_028464950.1">
    <property type="nucleotide sequence ID" value="XM_028609926.1"/>
</dbReference>
<evidence type="ECO:0000313" key="2">
    <source>
        <dbReference type="Proteomes" id="UP000272025"/>
    </source>
</evidence>
<dbReference type="Proteomes" id="UP000272025">
    <property type="component" value="Unassembled WGS sequence"/>
</dbReference>
<evidence type="ECO:0000313" key="1">
    <source>
        <dbReference type="EMBL" id="ROT37144.1"/>
    </source>
</evidence>
<dbReference type="AlphaFoldDB" id="A0A3N2PRT8"/>
<gene>
    <name evidence="1" type="ORF">SODALDRAFT_324795</name>
</gene>